<accession>A0A370HWL6</accession>
<evidence type="ECO:0000256" key="1">
    <source>
        <dbReference type="SAM" id="MobiDB-lite"/>
    </source>
</evidence>
<dbReference type="EMBL" id="QQBC01000012">
    <property type="protein sequence ID" value="RDI62845.1"/>
    <property type="molecule type" value="Genomic_DNA"/>
</dbReference>
<reference evidence="2 3" key="1">
    <citation type="submission" date="2018-07" db="EMBL/GenBank/DDBJ databases">
        <title>Genomic Encyclopedia of Type Strains, Phase IV (KMG-IV): sequencing the most valuable type-strain genomes for metagenomic binning, comparative biology and taxonomic classification.</title>
        <authorList>
            <person name="Goeker M."/>
        </authorList>
    </citation>
    <scope>NUCLEOTIDE SEQUENCE [LARGE SCALE GENOMIC DNA]</scope>
    <source>
        <strain evidence="2 3">DSM 44290</strain>
    </source>
</reference>
<name>A0A370HWL6_9NOCA</name>
<evidence type="ECO:0000313" key="2">
    <source>
        <dbReference type="EMBL" id="RDI62845.1"/>
    </source>
</evidence>
<organism evidence="2 3">
    <name type="scientific">Nocardia pseudobrasiliensis</name>
    <dbReference type="NCBI Taxonomy" id="45979"/>
    <lineage>
        <taxon>Bacteria</taxon>
        <taxon>Bacillati</taxon>
        <taxon>Actinomycetota</taxon>
        <taxon>Actinomycetes</taxon>
        <taxon>Mycobacteriales</taxon>
        <taxon>Nocardiaceae</taxon>
        <taxon>Nocardia</taxon>
    </lineage>
</organism>
<feature type="region of interest" description="Disordered" evidence="1">
    <location>
        <begin position="1"/>
        <end position="22"/>
    </location>
</feature>
<keyword evidence="3" id="KW-1185">Reference proteome</keyword>
<protein>
    <submittedName>
        <fullName evidence="2">Uncharacterized protein</fullName>
    </submittedName>
</protein>
<proteinExistence type="predicted"/>
<comment type="caution">
    <text evidence="2">The sequence shown here is derived from an EMBL/GenBank/DDBJ whole genome shotgun (WGS) entry which is preliminary data.</text>
</comment>
<dbReference type="SUPFAM" id="SSF50475">
    <property type="entry name" value="FMN-binding split barrel"/>
    <property type="match status" value="1"/>
</dbReference>
<dbReference type="Proteomes" id="UP000254869">
    <property type="component" value="Unassembled WGS sequence"/>
</dbReference>
<dbReference type="AlphaFoldDB" id="A0A370HWL6"/>
<evidence type="ECO:0000313" key="3">
    <source>
        <dbReference type="Proteomes" id="UP000254869"/>
    </source>
</evidence>
<sequence>MPVTGKVEAMPDTLGAQGTHPRLPAVRPDRDARNQWASAKTVLVTRVAGPGKLISAARLVVPLGDRQLAFRISSYSPEAGQLAADGRVLVQPGDWHGSPAVGSHQRQGWAQLVTAGSLLDHVHLAMTTKYGWRLRVARMGHHMARGAARYGDVVVLVNVHEPSPIPLPPA</sequence>
<dbReference type="STRING" id="1210086.GCA_001613105_05278"/>
<gene>
    <name evidence="2" type="ORF">DFR76_112163</name>
</gene>